<dbReference type="AlphaFoldDB" id="A0A6M5YRK0"/>
<keyword evidence="3" id="KW-1185">Reference proteome</keyword>
<dbReference type="EMBL" id="CP053452">
    <property type="protein sequence ID" value="QJW95986.1"/>
    <property type="molecule type" value="Genomic_DNA"/>
</dbReference>
<gene>
    <name evidence="2" type="ORF">FTUN_3540</name>
</gene>
<sequence>MRKVLAVAVLVLAAQGPAVRAGDSSPFGGTPLFPFVKNSPAAPGMTVRTPYLNTRTGGPASTVTQLQPVVGSIQRTSRFTNPLTHKAKYTRTTHNPALGGLGTQTFRQ</sequence>
<name>A0A6M5YRK0_9BACT</name>
<dbReference type="Proteomes" id="UP000503447">
    <property type="component" value="Chromosome"/>
</dbReference>
<organism evidence="2 3">
    <name type="scientific">Frigoriglobus tundricola</name>
    <dbReference type="NCBI Taxonomy" id="2774151"/>
    <lineage>
        <taxon>Bacteria</taxon>
        <taxon>Pseudomonadati</taxon>
        <taxon>Planctomycetota</taxon>
        <taxon>Planctomycetia</taxon>
        <taxon>Gemmatales</taxon>
        <taxon>Gemmataceae</taxon>
        <taxon>Frigoriglobus</taxon>
    </lineage>
</organism>
<evidence type="ECO:0000256" key="1">
    <source>
        <dbReference type="SAM" id="SignalP"/>
    </source>
</evidence>
<evidence type="ECO:0000313" key="3">
    <source>
        <dbReference type="Proteomes" id="UP000503447"/>
    </source>
</evidence>
<dbReference type="RefSeq" id="WP_171471649.1">
    <property type="nucleotide sequence ID" value="NZ_CP053452.2"/>
</dbReference>
<evidence type="ECO:0000313" key="2">
    <source>
        <dbReference type="EMBL" id="QJW95986.1"/>
    </source>
</evidence>
<keyword evidence="1" id="KW-0732">Signal</keyword>
<evidence type="ECO:0008006" key="4">
    <source>
        <dbReference type="Google" id="ProtNLM"/>
    </source>
</evidence>
<feature type="signal peptide" evidence="1">
    <location>
        <begin position="1"/>
        <end position="20"/>
    </location>
</feature>
<proteinExistence type="predicted"/>
<reference evidence="3" key="1">
    <citation type="submission" date="2020-05" db="EMBL/GenBank/DDBJ databases">
        <title>Frigoriglobus tundricola gen. nov., sp. nov., a psychrotolerant cellulolytic planctomycete of the family Gemmataceae with two divergent copies of 16S rRNA gene.</title>
        <authorList>
            <person name="Kulichevskaya I.S."/>
            <person name="Ivanova A.A."/>
            <person name="Naumoff D.G."/>
            <person name="Beletsky A.V."/>
            <person name="Rijpstra W.I.C."/>
            <person name="Sinninghe Damste J.S."/>
            <person name="Mardanov A.V."/>
            <person name="Ravin N.V."/>
            <person name="Dedysh S.N."/>
        </authorList>
    </citation>
    <scope>NUCLEOTIDE SEQUENCE [LARGE SCALE GENOMIC DNA]</scope>
    <source>
        <strain evidence="3">PL17</strain>
    </source>
</reference>
<accession>A0A6M5YRK0</accession>
<protein>
    <recommendedName>
        <fullName evidence="4">Secreted protein</fullName>
    </recommendedName>
</protein>
<dbReference type="KEGG" id="ftj:FTUN_3540"/>
<feature type="chain" id="PRO_5026966524" description="Secreted protein" evidence="1">
    <location>
        <begin position="21"/>
        <end position="108"/>
    </location>
</feature>